<dbReference type="SMART" id="SM00924">
    <property type="entry name" value="MgtE_N"/>
    <property type="match status" value="1"/>
</dbReference>
<feature type="transmembrane region" description="Helical" evidence="8">
    <location>
        <begin position="393"/>
        <end position="413"/>
    </location>
</feature>
<dbReference type="SUPFAM" id="SSF54631">
    <property type="entry name" value="CBS-domain pair"/>
    <property type="match status" value="1"/>
</dbReference>
<dbReference type="InterPro" id="IPR006668">
    <property type="entry name" value="Mg_transptr_MgtE_intracell_dom"/>
</dbReference>
<evidence type="ECO:0000256" key="2">
    <source>
        <dbReference type="ARBA" id="ARBA00009749"/>
    </source>
</evidence>
<dbReference type="InterPro" id="IPR006667">
    <property type="entry name" value="SLC41_membr_dom"/>
</dbReference>
<dbReference type="AlphaFoldDB" id="A0A381PP15"/>
<dbReference type="SUPFAM" id="SSF161093">
    <property type="entry name" value="MgtE membrane domain-like"/>
    <property type="match status" value="1"/>
</dbReference>
<dbReference type="GO" id="GO:0015095">
    <property type="term" value="F:magnesium ion transmembrane transporter activity"/>
    <property type="evidence" value="ECO:0007669"/>
    <property type="project" value="InterPro"/>
</dbReference>
<dbReference type="Gene3D" id="1.25.60.10">
    <property type="entry name" value="MgtE N-terminal domain-like"/>
    <property type="match status" value="1"/>
</dbReference>
<evidence type="ECO:0000313" key="10">
    <source>
        <dbReference type="EMBL" id="SUZ68218.1"/>
    </source>
</evidence>
<dbReference type="InterPro" id="IPR000644">
    <property type="entry name" value="CBS_dom"/>
</dbReference>
<feature type="domain" description="CBS" evidence="9">
    <location>
        <begin position="207"/>
        <end position="263"/>
    </location>
</feature>
<dbReference type="InterPro" id="IPR038076">
    <property type="entry name" value="MgtE_N_sf"/>
</dbReference>
<proteinExistence type="inferred from homology"/>
<dbReference type="PROSITE" id="PS51371">
    <property type="entry name" value="CBS"/>
    <property type="match status" value="2"/>
</dbReference>
<gene>
    <name evidence="10" type="ORF">METZ01_LOCUS21072</name>
</gene>
<comment type="subcellular location">
    <subcellularLocation>
        <location evidence="1">Membrane</location>
        <topology evidence="1">Multi-pass membrane protein</topology>
    </subcellularLocation>
</comment>
<evidence type="ECO:0000256" key="3">
    <source>
        <dbReference type="ARBA" id="ARBA00022448"/>
    </source>
</evidence>
<dbReference type="Pfam" id="PF01769">
    <property type="entry name" value="MgtE"/>
    <property type="match status" value="1"/>
</dbReference>
<keyword evidence="4 8" id="KW-0812">Transmembrane</keyword>
<feature type="transmembrane region" description="Helical" evidence="8">
    <location>
        <begin position="290"/>
        <end position="310"/>
    </location>
</feature>
<evidence type="ECO:0000259" key="9">
    <source>
        <dbReference type="PROSITE" id="PS51371"/>
    </source>
</evidence>
<evidence type="ECO:0000256" key="8">
    <source>
        <dbReference type="SAM" id="Phobius"/>
    </source>
</evidence>
<accession>A0A381PP15</accession>
<dbReference type="InterPro" id="IPR036739">
    <property type="entry name" value="SLC41_membr_dom_sf"/>
</dbReference>
<evidence type="ECO:0000256" key="5">
    <source>
        <dbReference type="ARBA" id="ARBA00022842"/>
    </source>
</evidence>
<sequence length="455" mass="49617">MKKAIFSTEISLLKTTIERLLRRKAGANLTTIIRKTHPADIAFLMRGLNTENQKIIFRLSPTFVYKAQVLEELDESLIENVLSEESVANISKTFQYLGTNDQAMIIGMLPEKQQAAILERLEREDLEDVEEIMSYADDSAGSVMTKETFMLNQNTTIKNAIAQLQSSPENEKVFYVYVVDDKEKLVGVLSLRNLVTSKNTKKLREVMIKDIHAVTSDTDQEEVAKIVAQYNYLALPVVNQQNKFLGIVTIDDIVDIIRQEASEDFLQMAGVGKDREILLKSPLENAQARAPWIFASLIGGICAAAIIGYFDALLKEIIVLAAFIPVIIGMGGNIGTQSSTIVVRGLATGRVDVGNTINLVLKEIIVGAILGTLYGTLIGFASAFITGNEVENLGLVIGLSIVCSMIIATAVGTSVPLLLKKLDFDPAISTGPFVTTAIDILGVALYFVIAASILL</sequence>
<dbReference type="PANTHER" id="PTHR43773:SF1">
    <property type="entry name" value="MAGNESIUM TRANSPORTER MGTE"/>
    <property type="match status" value="1"/>
</dbReference>
<organism evidence="10">
    <name type="scientific">marine metagenome</name>
    <dbReference type="NCBI Taxonomy" id="408172"/>
    <lineage>
        <taxon>unclassified sequences</taxon>
        <taxon>metagenomes</taxon>
        <taxon>ecological metagenomes</taxon>
    </lineage>
</organism>
<dbReference type="Pfam" id="PF00571">
    <property type="entry name" value="CBS"/>
    <property type="match status" value="2"/>
</dbReference>
<dbReference type="NCBIfam" id="TIGR00400">
    <property type="entry name" value="mgtE"/>
    <property type="match status" value="1"/>
</dbReference>
<dbReference type="Gene3D" id="1.10.357.20">
    <property type="entry name" value="SLC41 divalent cation transporters, integral membrane domain"/>
    <property type="match status" value="1"/>
</dbReference>
<dbReference type="CDD" id="cd04606">
    <property type="entry name" value="CBS_pair_Mg_transporter"/>
    <property type="match status" value="1"/>
</dbReference>
<feature type="transmembrane region" description="Helical" evidence="8">
    <location>
        <begin position="364"/>
        <end position="386"/>
    </location>
</feature>
<reference evidence="10" key="1">
    <citation type="submission" date="2018-05" db="EMBL/GenBank/DDBJ databases">
        <authorList>
            <person name="Lanie J.A."/>
            <person name="Ng W.-L."/>
            <person name="Kazmierczak K.M."/>
            <person name="Andrzejewski T.M."/>
            <person name="Davidsen T.M."/>
            <person name="Wayne K.J."/>
            <person name="Tettelin H."/>
            <person name="Glass J.I."/>
            <person name="Rusch D."/>
            <person name="Podicherti R."/>
            <person name="Tsui H.-C.T."/>
            <person name="Winkler M.E."/>
        </authorList>
    </citation>
    <scope>NUCLEOTIDE SEQUENCE</scope>
</reference>
<dbReference type="InterPro" id="IPR006669">
    <property type="entry name" value="MgtE_transporter"/>
</dbReference>
<evidence type="ECO:0000256" key="7">
    <source>
        <dbReference type="ARBA" id="ARBA00023136"/>
    </source>
</evidence>
<evidence type="ECO:0000256" key="4">
    <source>
        <dbReference type="ARBA" id="ARBA00022692"/>
    </source>
</evidence>
<keyword evidence="6 8" id="KW-1133">Transmembrane helix</keyword>
<dbReference type="SUPFAM" id="SSF158791">
    <property type="entry name" value="MgtE N-terminal domain-like"/>
    <property type="match status" value="1"/>
</dbReference>
<dbReference type="PANTHER" id="PTHR43773">
    <property type="entry name" value="MAGNESIUM TRANSPORTER MGTE"/>
    <property type="match status" value="1"/>
</dbReference>
<comment type="similarity">
    <text evidence="2">Belongs to the SLC41A transporter family.</text>
</comment>
<dbReference type="GO" id="GO:0016020">
    <property type="term" value="C:membrane"/>
    <property type="evidence" value="ECO:0007669"/>
    <property type="project" value="UniProtKB-SubCell"/>
</dbReference>
<evidence type="ECO:0000256" key="1">
    <source>
        <dbReference type="ARBA" id="ARBA00004141"/>
    </source>
</evidence>
<keyword evidence="3" id="KW-0813">Transport</keyword>
<dbReference type="EMBL" id="UINC01001034">
    <property type="protein sequence ID" value="SUZ68218.1"/>
    <property type="molecule type" value="Genomic_DNA"/>
</dbReference>
<feature type="domain" description="CBS" evidence="9">
    <location>
        <begin position="144"/>
        <end position="206"/>
    </location>
</feature>
<keyword evidence="7 8" id="KW-0472">Membrane</keyword>
<protein>
    <recommendedName>
        <fullName evidence="9">CBS domain-containing protein</fullName>
    </recommendedName>
</protein>
<dbReference type="Pfam" id="PF03448">
    <property type="entry name" value="MgtE_N"/>
    <property type="match status" value="1"/>
</dbReference>
<feature type="transmembrane region" description="Helical" evidence="8">
    <location>
        <begin position="317"/>
        <end position="336"/>
    </location>
</feature>
<name>A0A381PP15_9ZZZZ</name>
<feature type="transmembrane region" description="Helical" evidence="8">
    <location>
        <begin position="433"/>
        <end position="454"/>
    </location>
</feature>
<dbReference type="Gene3D" id="3.10.580.10">
    <property type="entry name" value="CBS-domain"/>
    <property type="match status" value="1"/>
</dbReference>
<keyword evidence="5" id="KW-0460">Magnesium</keyword>
<dbReference type="InterPro" id="IPR046342">
    <property type="entry name" value="CBS_dom_sf"/>
</dbReference>
<dbReference type="SMART" id="SM00116">
    <property type="entry name" value="CBS"/>
    <property type="match status" value="2"/>
</dbReference>
<evidence type="ECO:0000256" key="6">
    <source>
        <dbReference type="ARBA" id="ARBA00022989"/>
    </source>
</evidence>